<evidence type="ECO:0000256" key="2">
    <source>
        <dbReference type="ARBA" id="ARBA00022679"/>
    </source>
</evidence>
<sequence>MTLDKTVGSAAEAVADIPDGASLAVGGFGLCGIPMVLIQALLERQVGGLSVVSNNCGVDDWGLGVLLGAGLIRKMTSSYVGENKEFERQYLSGELELELTPQGTLAEKLRAGGAGIAGFFTQTGVGTQVAEGGLPQKYAADGSVAIASRAKPVQTFTMRGEEHEFVLEEAITTDFALVHALKGDRHGNLVFDKSARNFSPLCAMAGRICIAEVEELVEPGEIDADAVHLPGIFVDRIVEVGRDVEKRIERRTVRQTGETAEGN</sequence>
<dbReference type="Pfam" id="PF01144">
    <property type="entry name" value="CoA_trans"/>
    <property type="match status" value="1"/>
</dbReference>
<dbReference type="Proteomes" id="UP000480122">
    <property type="component" value="Unassembled WGS sequence"/>
</dbReference>
<accession>A0A7C9LCY4</accession>
<proteinExistence type="inferred from homology"/>
<keyword evidence="2 3" id="KW-0808">Transferase</keyword>
<dbReference type="SMART" id="SM00882">
    <property type="entry name" value="CoA_trans"/>
    <property type="match status" value="1"/>
</dbReference>
<dbReference type="GO" id="GO:0008410">
    <property type="term" value="F:CoA-transferase activity"/>
    <property type="evidence" value="ECO:0007669"/>
    <property type="project" value="InterPro"/>
</dbReference>
<dbReference type="PROSITE" id="PS01273">
    <property type="entry name" value="COA_TRANSF_1"/>
    <property type="match status" value="1"/>
</dbReference>
<dbReference type="Gene3D" id="3.40.1080.10">
    <property type="entry name" value="Glutaconate Coenzyme A-transferase"/>
    <property type="match status" value="1"/>
</dbReference>
<dbReference type="RefSeq" id="WP_155841253.1">
    <property type="nucleotide sequence ID" value="NZ_BAAAIA010000007.1"/>
</dbReference>
<organism evidence="3 4">
    <name type="scientific">Agromyces luteolus</name>
    <dbReference type="NCBI Taxonomy" id="88373"/>
    <lineage>
        <taxon>Bacteria</taxon>
        <taxon>Bacillati</taxon>
        <taxon>Actinomycetota</taxon>
        <taxon>Actinomycetes</taxon>
        <taxon>Micrococcales</taxon>
        <taxon>Microbacteriaceae</taxon>
        <taxon>Agromyces</taxon>
    </lineage>
</organism>
<dbReference type="PANTHER" id="PTHR13707">
    <property type="entry name" value="KETOACID-COENZYME A TRANSFERASE"/>
    <property type="match status" value="1"/>
</dbReference>
<evidence type="ECO:0000256" key="1">
    <source>
        <dbReference type="ARBA" id="ARBA00005612"/>
    </source>
</evidence>
<dbReference type="InterPro" id="IPR037171">
    <property type="entry name" value="NagB/RpiA_transferase-like"/>
</dbReference>
<evidence type="ECO:0000313" key="3">
    <source>
        <dbReference type="EMBL" id="MUN06511.1"/>
    </source>
</evidence>
<comment type="similarity">
    <text evidence="1">Belongs to the 3-oxoacid CoA-transferase subunit A family.</text>
</comment>
<gene>
    <name evidence="3" type="ORF">GLX25_05190</name>
</gene>
<dbReference type="InterPro" id="IPR012792">
    <property type="entry name" value="3-oxoacid_CoA-transf_A"/>
</dbReference>
<protein>
    <submittedName>
        <fullName evidence="3">3-oxoacid CoA-transferase subunit A</fullName>
    </submittedName>
</protein>
<dbReference type="InterPro" id="IPR004163">
    <property type="entry name" value="CoA_transf_BS"/>
</dbReference>
<name>A0A7C9LCY4_9MICO</name>
<dbReference type="NCBIfam" id="TIGR02429">
    <property type="entry name" value="pcaI_scoA_fam"/>
    <property type="match status" value="1"/>
</dbReference>
<reference evidence="3 4" key="1">
    <citation type="submission" date="2019-11" db="EMBL/GenBank/DDBJ databases">
        <title>Agromyces kandeliae sp. nov., isolated from mangrove soil.</title>
        <authorList>
            <person name="Wang R."/>
        </authorList>
    </citation>
    <scope>NUCLEOTIDE SEQUENCE [LARGE SCALE GENOMIC DNA]</scope>
    <source>
        <strain evidence="3 4">JCM 11431</strain>
    </source>
</reference>
<keyword evidence="4" id="KW-1185">Reference proteome</keyword>
<evidence type="ECO:0000313" key="4">
    <source>
        <dbReference type="Proteomes" id="UP000480122"/>
    </source>
</evidence>
<dbReference type="AlphaFoldDB" id="A0A7C9LCY4"/>
<dbReference type="OrthoDB" id="3369756at2"/>
<dbReference type="InterPro" id="IPR004165">
    <property type="entry name" value="CoA_trans_fam_I"/>
</dbReference>
<dbReference type="PANTHER" id="PTHR13707:SF60">
    <property type="entry name" value="ACETATE COA-TRANSFERASE SUBUNIT ALPHA"/>
    <property type="match status" value="1"/>
</dbReference>
<dbReference type="SUPFAM" id="SSF100950">
    <property type="entry name" value="NagB/RpiA/CoA transferase-like"/>
    <property type="match status" value="1"/>
</dbReference>
<comment type="caution">
    <text evidence="3">The sequence shown here is derived from an EMBL/GenBank/DDBJ whole genome shotgun (WGS) entry which is preliminary data.</text>
</comment>
<dbReference type="EMBL" id="WODA01000007">
    <property type="protein sequence ID" value="MUN06511.1"/>
    <property type="molecule type" value="Genomic_DNA"/>
</dbReference>